<evidence type="ECO:0000256" key="7">
    <source>
        <dbReference type="ARBA" id="ARBA00042755"/>
    </source>
</evidence>
<dbReference type="InterPro" id="IPR025110">
    <property type="entry name" value="AMP-bd_C"/>
</dbReference>
<dbReference type="Pfam" id="PF13193">
    <property type="entry name" value="AMP-binding_C"/>
    <property type="match status" value="1"/>
</dbReference>
<evidence type="ECO:0000256" key="6">
    <source>
        <dbReference type="ARBA" id="ARBA00040004"/>
    </source>
</evidence>
<evidence type="ECO:0000259" key="12">
    <source>
        <dbReference type="Pfam" id="PF16177"/>
    </source>
</evidence>
<feature type="domain" description="AMP-dependent synthetase/ligase" evidence="10">
    <location>
        <begin position="121"/>
        <end position="504"/>
    </location>
</feature>
<dbReference type="Proteomes" id="UP000007110">
    <property type="component" value="Unassembled WGS sequence"/>
</dbReference>
<dbReference type="Pfam" id="PF00501">
    <property type="entry name" value="AMP-binding"/>
    <property type="match status" value="1"/>
</dbReference>
<reference evidence="14" key="1">
    <citation type="submission" date="2015-02" db="EMBL/GenBank/DDBJ databases">
        <title>Genome sequencing for Strongylocentrotus purpuratus.</title>
        <authorList>
            <person name="Murali S."/>
            <person name="Liu Y."/>
            <person name="Vee V."/>
            <person name="English A."/>
            <person name="Wang M."/>
            <person name="Skinner E."/>
            <person name="Han Y."/>
            <person name="Muzny D.M."/>
            <person name="Worley K.C."/>
            <person name="Gibbs R.A."/>
        </authorList>
    </citation>
    <scope>NUCLEOTIDE SEQUENCE</scope>
</reference>
<dbReference type="Gene3D" id="3.40.50.12780">
    <property type="entry name" value="N-terminal domain of ligase-like"/>
    <property type="match status" value="1"/>
</dbReference>
<dbReference type="InterPro" id="IPR042099">
    <property type="entry name" value="ANL_N_sf"/>
</dbReference>
<dbReference type="PANTHER" id="PTHR43347:SF3">
    <property type="entry name" value="ACYL-COA SYNTHETASE SHORT-CHAIN FAMILY MEMBER 3, MITOCHONDRIAL"/>
    <property type="match status" value="1"/>
</dbReference>
<evidence type="ECO:0000256" key="3">
    <source>
        <dbReference type="ARBA" id="ARBA00012985"/>
    </source>
</evidence>
<evidence type="ECO:0000259" key="10">
    <source>
        <dbReference type="Pfam" id="PF00501"/>
    </source>
</evidence>
<keyword evidence="14" id="KW-1185">Reference proteome</keyword>
<dbReference type="GeneID" id="576970"/>
<evidence type="ECO:0000256" key="5">
    <source>
        <dbReference type="ARBA" id="ARBA00029726"/>
    </source>
</evidence>
<comment type="catalytic activity">
    <reaction evidence="8">
        <text>butanoate + ATP + CoA = butanoyl-CoA + AMP + diphosphate</text>
        <dbReference type="Rhea" id="RHEA:46172"/>
        <dbReference type="ChEBI" id="CHEBI:17968"/>
        <dbReference type="ChEBI" id="CHEBI:30616"/>
        <dbReference type="ChEBI" id="CHEBI:33019"/>
        <dbReference type="ChEBI" id="CHEBI:57287"/>
        <dbReference type="ChEBI" id="CHEBI:57371"/>
        <dbReference type="ChEBI" id="CHEBI:456215"/>
    </reaction>
    <physiologicalReaction direction="left-to-right" evidence="8">
        <dbReference type="Rhea" id="RHEA:46173"/>
    </physiologicalReaction>
</comment>
<dbReference type="InterPro" id="IPR020845">
    <property type="entry name" value="AMP-binding_CS"/>
</dbReference>
<comment type="catalytic activity">
    <reaction evidence="1">
        <text>acetate + ATP + CoA = acetyl-CoA + AMP + diphosphate</text>
        <dbReference type="Rhea" id="RHEA:23176"/>
        <dbReference type="ChEBI" id="CHEBI:30089"/>
        <dbReference type="ChEBI" id="CHEBI:30616"/>
        <dbReference type="ChEBI" id="CHEBI:33019"/>
        <dbReference type="ChEBI" id="CHEBI:57287"/>
        <dbReference type="ChEBI" id="CHEBI:57288"/>
        <dbReference type="ChEBI" id="CHEBI:456215"/>
        <dbReference type="EC" id="6.2.1.1"/>
    </reaction>
    <physiologicalReaction direction="left-to-right" evidence="1">
        <dbReference type="Rhea" id="RHEA:23177"/>
    </physiologicalReaction>
</comment>
<dbReference type="EC" id="6.2.1.1" evidence="4"/>
<evidence type="ECO:0000256" key="2">
    <source>
        <dbReference type="ARBA" id="ARBA00006432"/>
    </source>
</evidence>
<evidence type="ECO:0000256" key="8">
    <source>
        <dbReference type="ARBA" id="ARBA00047935"/>
    </source>
</evidence>
<evidence type="ECO:0000313" key="13">
    <source>
        <dbReference type="EnsemblMetazoa" id="XP_030845231"/>
    </source>
</evidence>
<name>A0A7M7P3E0_STRPU</name>
<comment type="catalytic activity">
    <reaction evidence="9">
        <text>propanoate + ATP + CoA = propanoyl-CoA + AMP + diphosphate</text>
        <dbReference type="Rhea" id="RHEA:20373"/>
        <dbReference type="ChEBI" id="CHEBI:17272"/>
        <dbReference type="ChEBI" id="CHEBI:30616"/>
        <dbReference type="ChEBI" id="CHEBI:33019"/>
        <dbReference type="ChEBI" id="CHEBI:57287"/>
        <dbReference type="ChEBI" id="CHEBI:57392"/>
        <dbReference type="ChEBI" id="CHEBI:456215"/>
        <dbReference type="EC" id="6.2.1.17"/>
    </reaction>
    <physiologicalReaction direction="left-to-right" evidence="9">
        <dbReference type="Rhea" id="RHEA:20374"/>
    </physiologicalReaction>
</comment>
<dbReference type="EC" id="6.2.1.17" evidence="3"/>
<dbReference type="RefSeq" id="XP_030845231.1">
    <property type="nucleotide sequence ID" value="XM_030989371.1"/>
</dbReference>
<sequence>MATAKLSSKLRLFATNYGSASCKTIMGLRNFRRTIPASQSFSTNSRNHQKSQPTATHSTYPQVFADSITQPEEFWAEQAERVVWFKKWDRVMDLTQSPASNWFVGGELNMCYNAVDRHVDEGYGDQDAIIHDSPVTGSVTKITYKELQDEVSKFAAALVKSGVKYGDRVLIYMPMIPQAVMAMLACARIGAIHVLVFGGFASKELSVRIDHVKPKVIVSASVGVEPGRIVDYKSLLDNAIDMCESKPKACIIYNRPNFETANFIPGRDFCWTELVSSVKGHDCVPVKATDPIFVLHTSGTTGTPKAPMRPTGGYVVALYWTMKHLYGMEPGEVWWAASDLGWIVGHSYICYAPLLHRNPTIMYEGKPVGTPDAGAFFRVLNEHNVVSMFTAPTALRAIIKEDPDAVLAKKYSRDKFRYLYVAGEIFDRESLHWCRDVFNVPIIDHWWQTETGWAMTHTAVGMGEDLYPRHGVTGKPVPGWDVRVLDQTGKEAPRGELGNICVKLPLPPAAFTTLYGSHDRYIETYFEKYPGYYDTMDAGVHSEDGYIAIQARVDDVISVAGHRIAASAIEEAMVEQGDIVECCTIPVNDKLKGQVPVGLCVLKKNVNKPEKQIIDEVIATVRSNVGPVAFFKKAVIVSKLPRTRSGKITRGVIAKMVNGEDFKIPPTIEDATAYDVIKTVMLREGIMTE</sequence>
<dbReference type="GO" id="GO:0050218">
    <property type="term" value="F:propionate-CoA ligase activity"/>
    <property type="evidence" value="ECO:0000318"/>
    <property type="project" value="GO_Central"/>
</dbReference>
<dbReference type="Pfam" id="PF16177">
    <property type="entry name" value="ACAS_N"/>
    <property type="match status" value="1"/>
</dbReference>
<feature type="domain" description="AMP-binding enzyme C-terminal" evidence="11">
    <location>
        <begin position="569"/>
        <end position="647"/>
    </location>
</feature>
<dbReference type="InterPro" id="IPR032387">
    <property type="entry name" value="ACAS_N"/>
</dbReference>
<dbReference type="InParanoid" id="A0A7M7P3E0"/>
<dbReference type="GO" id="GO:0005759">
    <property type="term" value="C:mitochondrial matrix"/>
    <property type="evidence" value="ECO:0000318"/>
    <property type="project" value="GO_Central"/>
</dbReference>
<proteinExistence type="inferred from homology"/>
<protein>
    <recommendedName>
        <fullName evidence="6">Acyl-CoA synthetase short-chain family member 3, mitochondrial</fullName>
        <ecNumber evidence="4">6.2.1.1</ecNumber>
        <ecNumber evidence="3">6.2.1.17</ecNumber>
    </recommendedName>
    <alternativeName>
        <fullName evidence="7">Acetate--CoA ligase 3</fullName>
    </alternativeName>
    <alternativeName>
        <fullName evidence="5">Propionate--CoA ligase</fullName>
    </alternativeName>
</protein>
<dbReference type="FunFam" id="3.40.50.12780:FF:000011">
    <property type="entry name" value="Acetyl-coenzyme A synthetase 2-like, mitochondrial"/>
    <property type="match status" value="1"/>
</dbReference>
<dbReference type="OMA" id="FIMGRTD"/>
<dbReference type="EnsemblMetazoa" id="XM_030989371">
    <property type="protein sequence ID" value="XP_030845231"/>
    <property type="gene ID" value="LOC576970"/>
</dbReference>
<accession>A0A7M7P3E0</accession>
<evidence type="ECO:0000313" key="14">
    <source>
        <dbReference type="Proteomes" id="UP000007110"/>
    </source>
</evidence>
<dbReference type="Gene3D" id="3.30.300.30">
    <property type="match status" value="1"/>
</dbReference>
<feature type="domain" description="Acetyl-coenzyme A synthetase N-terminal" evidence="12">
    <location>
        <begin position="60"/>
        <end position="114"/>
    </location>
</feature>
<reference evidence="13" key="2">
    <citation type="submission" date="2021-01" db="UniProtKB">
        <authorList>
            <consortium name="EnsemblMetazoa"/>
        </authorList>
    </citation>
    <scope>IDENTIFICATION</scope>
</reference>
<dbReference type="OrthoDB" id="10253869at2759"/>
<evidence type="ECO:0000256" key="9">
    <source>
        <dbReference type="ARBA" id="ARBA00049004"/>
    </source>
</evidence>
<dbReference type="InterPro" id="IPR045851">
    <property type="entry name" value="AMP-bd_C_sf"/>
</dbReference>
<evidence type="ECO:0000256" key="1">
    <source>
        <dbReference type="ARBA" id="ARBA00001884"/>
    </source>
</evidence>
<dbReference type="InterPro" id="IPR000873">
    <property type="entry name" value="AMP-dep_synth/lig_dom"/>
</dbReference>
<organism evidence="13 14">
    <name type="scientific">Strongylocentrotus purpuratus</name>
    <name type="common">Purple sea urchin</name>
    <dbReference type="NCBI Taxonomy" id="7668"/>
    <lineage>
        <taxon>Eukaryota</taxon>
        <taxon>Metazoa</taxon>
        <taxon>Echinodermata</taxon>
        <taxon>Eleutherozoa</taxon>
        <taxon>Echinozoa</taxon>
        <taxon>Echinoidea</taxon>
        <taxon>Euechinoidea</taxon>
        <taxon>Echinacea</taxon>
        <taxon>Camarodonta</taxon>
        <taxon>Echinidea</taxon>
        <taxon>Strongylocentrotidae</taxon>
        <taxon>Strongylocentrotus</taxon>
    </lineage>
</organism>
<dbReference type="PROSITE" id="PS51257">
    <property type="entry name" value="PROKAR_LIPOPROTEIN"/>
    <property type="match status" value="1"/>
</dbReference>
<dbReference type="CTD" id="79611"/>
<dbReference type="PROSITE" id="PS00455">
    <property type="entry name" value="AMP_BINDING"/>
    <property type="match status" value="1"/>
</dbReference>
<dbReference type="PANTHER" id="PTHR43347">
    <property type="entry name" value="ACYL-COA SYNTHETASE"/>
    <property type="match status" value="1"/>
</dbReference>
<comment type="similarity">
    <text evidence="2">Belongs to the ATP-dependent AMP-binding enzyme family.</text>
</comment>
<dbReference type="AlphaFoldDB" id="A0A7M7P3E0"/>
<dbReference type="SUPFAM" id="SSF56801">
    <property type="entry name" value="Acetyl-CoA synthetase-like"/>
    <property type="match status" value="1"/>
</dbReference>
<dbReference type="KEGG" id="spu:576970"/>
<evidence type="ECO:0000256" key="4">
    <source>
        <dbReference type="ARBA" id="ARBA00013275"/>
    </source>
</evidence>
<evidence type="ECO:0000259" key="11">
    <source>
        <dbReference type="Pfam" id="PF13193"/>
    </source>
</evidence>
<dbReference type="GO" id="GO:0003987">
    <property type="term" value="F:acetate-CoA ligase activity"/>
    <property type="evidence" value="ECO:0007669"/>
    <property type="project" value="UniProtKB-EC"/>
</dbReference>